<dbReference type="EMBL" id="CAMXCT030001946">
    <property type="protein sequence ID" value="CAL4781706.1"/>
    <property type="molecule type" value="Genomic_DNA"/>
</dbReference>
<dbReference type="EMBL" id="CAMXCT020001946">
    <property type="protein sequence ID" value="CAL1147769.1"/>
    <property type="molecule type" value="Genomic_DNA"/>
</dbReference>
<evidence type="ECO:0000313" key="1">
    <source>
        <dbReference type="EMBL" id="CAI3994394.1"/>
    </source>
</evidence>
<organism evidence="1">
    <name type="scientific">Cladocopium goreaui</name>
    <dbReference type="NCBI Taxonomy" id="2562237"/>
    <lineage>
        <taxon>Eukaryota</taxon>
        <taxon>Sar</taxon>
        <taxon>Alveolata</taxon>
        <taxon>Dinophyceae</taxon>
        <taxon>Suessiales</taxon>
        <taxon>Symbiodiniaceae</taxon>
        <taxon>Cladocopium</taxon>
    </lineage>
</organism>
<comment type="caution">
    <text evidence="1">The sequence shown here is derived from an EMBL/GenBank/DDBJ whole genome shotgun (WGS) entry which is preliminary data.</text>
</comment>
<dbReference type="Proteomes" id="UP001152797">
    <property type="component" value="Unassembled WGS sequence"/>
</dbReference>
<evidence type="ECO:0000313" key="2">
    <source>
        <dbReference type="EMBL" id="CAL1147769.1"/>
    </source>
</evidence>
<sequence length="68" mass="7364">MPALVLGFDSSRGVYQLDVHPAADPEKVQIRILHHATRVTLGPRGLGSQVRPLANATDDCFKGDQLIT</sequence>
<dbReference type="AlphaFoldDB" id="A0A9P1CLI6"/>
<reference evidence="2" key="2">
    <citation type="submission" date="2024-04" db="EMBL/GenBank/DDBJ databases">
        <authorList>
            <person name="Chen Y."/>
            <person name="Shah S."/>
            <person name="Dougan E. K."/>
            <person name="Thang M."/>
            <person name="Chan C."/>
        </authorList>
    </citation>
    <scope>NUCLEOTIDE SEQUENCE [LARGE SCALE GENOMIC DNA]</scope>
</reference>
<dbReference type="EMBL" id="CAMXCT010001946">
    <property type="protein sequence ID" value="CAI3994394.1"/>
    <property type="molecule type" value="Genomic_DNA"/>
</dbReference>
<keyword evidence="3" id="KW-1185">Reference proteome</keyword>
<reference evidence="1" key="1">
    <citation type="submission" date="2022-10" db="EMBL/GenBank/DDBJ databases">
        <authorList>
            <person name="Chen Y."/>
            <person name="Dougan E. K."/>
            <person name="Chan C."/>
            <person name="Rhodes N."/>
            <person name="Thang M."/>
        </authorList>
    </citation>
    <scope>NUCLEOTIDE SEQUENCE</scope>
</reference>
<evidence type="ECO:0000313" key="3">
    <source>
        <dbReference type="Proteomes" id="UP001152797"/>
    </source>
</evidence>
<gene>
    <name evidence="1" type="ORF">C1SCF055_LOCUS21042</name>
</gene>
<accession>A0A9P1CLI6</accession>
<protein>
    <submittedName>
        <fullName evidence="1">Uncharacterized protein</fullName>
    </submittedName>
</protein>
<name>A0A9P1CLI6_9DINO</name>
<proteinExistence type="predicted"/>